<evidence type="ECO:0000256" key="11">
    <source>
        <dbReference type="ARBA" id="ARBA00023098"/>
    </source>
</evidence>
<evidence type="ECO:0000256" key="9">
    <source>
        <dbReference type="ARBA" id="ARBA00022840"/>
    </source>
</evidence>
<dbReference type="InterPro" id="IPR014721">
    <property type="entry name" value="Ribsml_uS5_D2-typ_fold_subgr"/>
</dbReference>
<keyword evidence="7 13" id="KW-0547">Nucleotide-binding</keyword>
<organism evidence="16 17">
    <name type="scientific">Varroa destructor</name>
    <name type="common">Honeybee mite</name>
    <dbReference type="NCBI Taxonomy" id="109461"/>
    <lineage>
        <taxon>Eukaryota</taxon>
        <taxon>Metazoa</taxon>
        <taxon>Ecdysozoa</taxon>
        <taxon>Arthropoda</taxon>
        <taxon>Chelicerata</taxon>
        <taxon>Arachnida</taxon>
        <taxon>Acari</taxon>
        <taxon>Parasitiformes</taxon>
        <taxon>Mesostigmata</taxon>
        <taxon>Gamasina</taxon>
        <taxon>Dermanyssoidea</taxon>
        <taxon>Varroidae</taxon>
        <taxon>Varroa</taxon>
    </lineage>
</organism>
<dbReference type="PRINTS" id="PR00959">
    <property type="entry name" value="MEVGALKINASE"/>
</dbReference>
<keyword evidence="5 13" id="KW-0444">Lipid biosynthesis</keyword>
<dbReference type="OMA" id="VCTYGGV"/>
<dbReference type="Pfam" id="PF00288">
    <property type="entry name" value="GHMP_kinases_N"/>
    <property type="match status" value="1"/>
</dbReference>
<dbReference type="InterPro" id="IPR020568">
    <property type="entry name" value="Ribosomal_Su5_D2-typ_SF"/>
</dbReference>
<dbReference type="GO" id="GO:0019287">
    <property type="term" value="P:isopentenyl diphosphate biosynthetic process, mevalonate pathway"/>
    <property type="evidence" value="ECO:0007669"/>
    <property type="project" value="UniProtKB-UniPathway"/>
</dbReference>
<proteinExistence type="inferred from homology"/>
<feature type="domain" description="GHMP kinase C-terminal" evidence="15">
    <location>
        <begin position="337"/>
        <end position="386"/>
    </location>
</feature>
<dbReference type="FunCoup" id="A0A7M7JNE9">
    <property type="interactions" value="1278"/>
</dbReference>
<evidence type="ECO:0000256" key="2">
    <source>
        <dbReference type="ARBA" id="ARBA00006495"/>
    </source>
</evidence>
<dbReference type="Gene3D" id="3.30.230.10">
    <property type="match status" value="1"/>
</dbReference>
<dbReference type="InterPro" id="IPR006204">
    <property type="entry name" value="GHMP_kinase_N_dom"/>
</dbReference>
<dbReference type="PROSITE" id="PS00627">
    <property type="entry name" value="GHMP_KINASES_ATP"/>
    <property type="match status" value="1"/>
</dbReference>
<dbReference type="PANTHER" id="PTHR43290">
    <property type="entry name" value="MEVALONATE KINASE"/>
    <property type="match status" value="1"/>
</dbReference>
<dbReference type="GeneID" id="111247754"/>
<reference evidence="16" key="1">
    <citation type="submission" date="2021-01" db="UniProtKB">
        <authorList>
            <consortium name="EnsemblMetazoa"/>
        </authorList>
    </citation>
    <scope>IDENTIFICATION</scope>
</reference>
<evidence type="ECO:0000256" key="1">
    <source>
        <dbReference type="ARBA" id="ARBA00004496"/>
    </source>
</evidence>
<comment type="similarity">
    <text evidence="2 13">Belongs to the GHMP kinase family. Mevalonate kinase subfamily.</text>
</comment>
<evidence type="ECO:0000256" key="13">
    <source>
        <dbReference type="RuleBase" id="RU363087"/>
    </source>
</evidence>
<dbReference type="GO" id="GO:0005524">
    <property type="term" value="F:ATP binding"/>
    <property type="evidence" value="ECO:0007669"/>
    <property type="project" value="UniProtKB-KW"/>
</dbReference>
<comment type="catalytic activity">
    <reaction evidence="13">
        <text>(R)-mevalonate + ATP = (R)-5-phosphomevalonate + ADP + H(+)</text>
        <dbReference type="Rhea" id="RHEA:17065"/>
        <dbReference type="ChEBI" id="CHEBI:15378"/>
        <dbReference type="ChEBI" id="CHEBI:30616"/>
        <dbReference type="ChEBI" id="CHEBI:36464"/>
        <dbReference type="ChEBI" id="CHEBI:58146"/>
        <dbReference type="ChEBI" id="CHEBI:456216"/>
        <dbReference type="EC" id="2.7.1.36"/>
    </reaction>
</comment>
<accession>A0A7M7JNE9</accession>
<dbReference type="EnsemblMetazoa" id="XM_022799071">
    <property type="protein sequence ID" value="XP_022654806"/>
    <property type="gene ID" value="LOC111247754"/>
</dbReference>
<keyword evidence="8 13" id="KW-0418">Kinase</keyword>
<keyword evidence="13" id="KW-0756">Sterol biosynthesis</keyword>
<dbReference type="InterPro" id="IPR036554">
    <property type="entry name" value="GHMP_kinase_C_sf"/>
</dbReference>
<dbReference type="InterPro" id="IPR006203">
    <property type="entry name" value="GHMP_knse_ATP-bd_CS"/>
</dbReference>
<dbReference type="EC" id="2.7.1.36" evidence="3 13"/>
<evidence type="ECO:0000256" key="5">
    <source>
        <dbReference type="ARBA" id="ARBA00022516"/>
    </source>
</evidence>
<keyword evidence="11 13" id="KW-0443">Lipid metabolism</keyword>
<keyword evidence="17" id="KW-1185">Reference proteome</keyword>
<dbReference type="AlphaFoldDB" id="A0A7M7JNE9"/>
<dbReference type="Pfam" id="PF08544">
    <property type="entry name" value="GHMP_kinases_C"/>
    <property type="match status" value="1"/>
</dbReference>
<evidence type="ECO:0000256" key="3">
    <source>
        <dbReference type="ARBA" id="ARBA00012103"/>
    </source>
</evidence>
<dbReference type="GO" id="GO:0004496">
    <property type="term" value="F:mevalonate kinase activity"/>
    <property type="evidence" value="ECO:0007669"/>
    <property type="project" value="UniProtKB-EC"/>
</dbReference>
<dbReference type="Gene3D" id="3.30.70.890">
    <property type="entry name" value="GHMP kinase, C-terminal domain"/>
    <property type="match status" value="1"/>
</dbReference>
<evidence type="ECO:0000313" key="16">
    <source>
        <dbReference type="EnsemblMetazoa" id="XP_022654806"/>
    </source>
</evidence>
<dbReference type="Proteomes" id="UP000594260">
    <property type="component" value="Unplaced"/>
</dbReference>
<keyword evidence="13" id="KW-1207">Sterol metabolism</keyword>
<evidence type="ECO:0000259" key="14">
    <source>
        <dbReference type="Pfam" id="PF00288"/>
    </source>
</evidence>
<evidence type="ECO:0000256" key="10">
    <source>
        <dbReference type="ARBA" id="ARBA00022842"/>
    </source>
</evidence>
<dbReference type="InterPro" id="IPR006205">
    <property type="entry name" value="Mev_gal_kin"/>
</dbReference>
<comment type="subcellular location">
    <subcellularLocation>
        <location evidence="1 13">Cytoplasm</location>
    </subcellularLocation>
</comment>
<evidence type="ECO:0000256" key="8">
    <source>
        <dbReference type="ARBA" id="ARBA00022777"/>
    </source>
</evidence>
<dbReference type="GO" id="GO:0005829">
    <property type="term" value="C:cytosol"/>
    <property type="evidence" value="ECO:0007669"/>
    <property type="project" value="TreeGrafter"/>
</dbReference>
<dbReference type="UniPathway" id="UPA00057">
    <property type="reaction ID" value="UER00098"/>
</dbReference>
<evidence type="ECO:0000256" key="6">
    <source>
        <dbReference type="ARBA" id="ARBA00022679"/>
    </source>
</evidence>
<dbReference type="NCBIfam" id="TIGR00549">
    <property type="entry name" value="mevalon_kin"/>
    <property type="match status" value="1"/>
</dbReference>
<keyword evidence="6 13" id="KW-0808">Transferase</keyword>
<protein>
    <recommendedName>
        <fullName evidence="3 13">Mevalonate kinase</fullName>
        <shortName evidence="13">MK</shortName>
        <ecNumber evidence="3 13">2.7.1.36</ecNumber>
    </recommendedName>
</protein>
<dbReference type="InParanoid" id="A0A7M7JNE9"/>
<keyword evidence="10" id="KW-0460">Magnesium</keyword>
<evidence type="ECO:0000256" key="4">
    <source>
        <dbReference type="ARBA" id="ARBA00022490"/>
    </source>
</evidence>
<evidence type="ECO:0000256" key="12">
    <source>
        <dbReference type="ARBA" id="ARBA00029438"/>
    </source>
</evidence>
<keyword evidence="9 13" id="KW-0067">ATP-binding</keyword>
<keyword evidence="4 13" id="KW-0963">Cytoplasm</keyword>
<sequence length="428" mass="46386">MMLVLKNAVLEHNSLLCPQIKDNYVTQQSLEMEFKVSVPGKVILHGEHSVVYGKAAVAAAIGLRTEAEVQSSKDVTLNLKDFGQKFTWRLDEFKKLDVNFGDGEVAIPSEDILKCLRSTFNIGSDTKWHGSLVTFLFLYNGIAQKQSKSPKNFLPVELIIHSTLPIGAGLGSSAAYSVAVAASLLRLFKVVPSKGGVPAKEDLEIISKWAFQSEVILHGKPSGIDNSICTFGGALLFQKGRIQEINSNVPLYRVLLVNTQVPRNTRALVAHVKERVERQPTIMASTFEAMDEIAWQTWRTLKANSVSGQGTAAAPADLATKDKAEVKTNQKLYEFAAELISMNHHLLNAIGVGHPILDRIVTVAGTVGFSAKLTGAGGGGCGFILLGVGEPEKVKTNDVRADNLRELLIKEGLQFWSVDMGCAGVTFS</sequence>
<dbReference type="RefSeq" id="XP_022654806.1">
    <property type="nucleotide sequence ID" value="XM_022799071.1"/>
</dbReference>
<evidence type="ECO:0000259" key="15">
    <source>
        <dbReference type="Pfam" id="PF08544"/>
    </source>
</evidence>
<evidence type="ECO:0000256" key="7">
    <source>
        <dbReference type="ARBA" id="ARBA00022741"/>
    </source>
</evidence>
<feature type="domain" description="GHMP kinase N-terminal" evidence="14">
    <location>
        <begin position="150"/>
        <end position="233"/>
    </location>
</feature>
<dbReference type="OrthoDB" id="1652964at2759"/>
<dbReference type="SUPFAM" id="SSF55060">
    <property type="entry name" value="GHMP Kinase, C-terminal domain"/>
    <property type="match status" value="1"/>
</dbReference>
<keyword evidence="13" id="KW-0752">Steroid biosynthesis</keyword>
<evidence type="ECO:0000313" key="17">
    <source>
        <dbReference type="Proteomes" id="UP000594260"/>
    </source>
</evidence>
<dbReference type="KEGG" id="vde:111247754"/>
<dbReference type="InterPro" id="IPR013750">
    <property type="entry name" value="GHMP_kinase_C_dom"/>
</dbReference>
<name>A0A7M7JNE9_VARDE</name>
<comment type="pathway">
    <text evidence="12 13">Isoprenoid biosynthesis; isopentenyl diphosphate biosynthesis via mevalonate pathway; isopentenyl diphosphate from (R)-mevalonate: step 1/3.</text>
</comment>
<dbReference type="SUPFAM" id="SSF54211">
    <property type="entry name" value="Ribosomal protein S5 domain 2-like"/>
    <property type="match status" value="1"/>
</dbReference>
<dbReference type="GO" id="GO:0006695">
    <property type="term" value="P:cholesterol biosynthetic process"/>
    <property type="evidence" value="ECO:0007669"/>
    <property type="project" value="TreeGrafter"/>
</dbReference>
<keyword evidence="13" id="KW-0753">Steroid metabolism</keyword>
<dbReference type="PANTHER" id="PTHR43290:SF2">
    <property type="entry name" value="MEVALONATE KINASE"/>
    <property type="match status" value="1"/>
</dbReference>